<gene>
    <name evidence="9" type="ORF">M472_08820</name>
</gene>
<dbReference type="Proteomes" id="UP000016584">
    <property type="component" value="Unassembled WGS sequence"/>
</dbReference>
<dbReference type="InterPro" id="IPR008969">
    <property type="entry name" value="CarboxyPept-like_regulatory"/>
</dbReference>
<evidence type="ECO:0000259" key="8">
    <source>
        <dbReference type="Pfam" id="PF07715"/>
    </source>
</evidence>
<dbReference type="Gene3D" id="2.40.170.20">
    <property type="entry name" value="TonB-dependent receptor, beta-barrel domain"/>
    <property type="match status" value="1"/>
</dbReference>
<evidence type="ECO:0000256" key="3">
    <source>
        <dbReference type="ARBA" id="ARBA00022452"/>
    </source>
</evidence>
<dbReference type="Pfam" id="PF07715">
    <property type="entry name" value="Plug"/>
    <property type="match status" value="1"/>
</dbReference>
<dbReference type="eggNOG" id="COG4206">
    <property type="taxonomic scope" value="Bacteria"/>
</dbReference>
<dbReference type="EMBL" id="ATDL01000015">
    <property type="protein sequence ID" value="ERJ58871.1"/>
    <property type="molecule type" value="Genomic_DNA"/>
</dbReference>
<comment type="caution">
    <text evidence="9">The sequence shown here is derived from an EMBL/GenBank/DDBJ whole genome shotgun (WGS) entry which is preliminary data.</text>
</comment>
<evidence type="ECO:0000313" key="10">
    <source>
        <dbReference type="Proteomes" id="UP000016584"/>
    </source>
</evidence>
<dbReference type="InterPro" id="IPR037066">
    <property type="entry name" value="Plug_dom_sf"/>
</dbReference>
<dbReference type="STRING" id="1346330.M472_08820"/>
<evidence type="ECO:0000256" key="2">
    <source>
        <dbReference type="ARBA" id="ARBA00022448"/>
    </source>
</evidence>
<organism evidence="9 10">
    <name type="scientific">Sphingobacterium paucimobilis HER1398</name>
    <dbReference type="NCBI Taxonomy" id="1346330"/>
    <lineage>
        <taxon>Bacteria</taxon>
        <taxon>Pseudomonadati</taxon>
        <taxon>Bacteroidota</taxon>
        <taxon>Sphingobacteriia</taxon>
        <taxon>Sphingobacteriales</taxon>
        <taxon>Sphingobacteriaceae</taxon>
        <taxon>Sphingobacterium</taxon>
    </lineage>
</organism>
<dbReference type="SUPFAM" id="SSF49464">
    <property type="entry name" value="Carboxypeptidase regulatory domain-like"/>
    <property type="match status" value="1"/>
</dbReference>
<keyword evidence="4 7" id="KW-0812">Transmembrane</keyword>
<comment type="subcellular location">
    <subcellularLocation>
        <location evidence="1 7">Cell outer membrane</location>
        <topology evidence="1 7">Multi-pass membrane protein</topology>
    </subcellularLocation>
</comment>
<protein>
    <recommendedName>
        <fullName evidence="8">TonB-dependent receptor plug domain-containing protein</fullName>
    </recommendedName>
</protein>
<dbReference type="InterPro" id="IPR039426">
    <property type="entry name" value="TonB-dep_rcpt-like"/>
</dbReference>
<evidence type="ECO:0000256" key="6">
    <source>
        <dbReference type="ARBA" id="ARBA00023237"/>
    </source>
</evidence>
<keyword evidence="5 7" id="KW-0472">Membrane</keyword>
<reference evidence="9 10" key="1">
    <citation type="journal article" date="2013" name="Genome Announc.">
        <title>The Draft Genome Sequence of Sphingomonas paucimobilis Strain HER1398 (Proteobacteria), Host to the Giant PAU Phage, Indicates That It Is a Member of the Genus Sphingobacterium (Bacteroidetes).</title>
        <authorList>
            <person name="White R.A.III."/>
            <person name="Suttle C.A."/>
        </authorList>
    </citation>
    <scope>NUCLEOTIDE SEQUENCE [LARGE SCALE GENOMIC DNA]</scope>
    <source>
        <strain evidence="9 10">HER1398</strain>
    </source>
</reference>
<evidence type="ECO:0000256" key="5">
    <source>
        <dbReference type="ARBA" id="ARBA00023136"/>
    </source>
</evidence>
<keyword evidence="3 7" id="KW-1134">Transmembrane beta strand</keyword>
<evidence type="ECO:0000256" key="7">
    <source>
        <dbReference type="PROSITE-ProRule" id="PRU01360"/>
    </source>
</evidence>
<sequence length="1183" mass="133484">MLYGLVHVSAGGKAQKISLKKDRISAEQFFSEIRKQIGYSTFYSGFMLDREYLDNINFKNTPLDDVLSQVTLSKGWHYEIDDKTIILHKLDRAVQQQYILQGIIKDRQGKRISGASIYVLGSNKAVVSNELGRFGISVSGEERLRVVFIGYRDEYITVHGKKDIEIVLQESPAEIEEVQIVSTGYQSFDRRKFTGAATTLKASEAERSGIPDVSRMLEGQVAGVSVQNVSATFGAAPKIRVRGSTSITGDNKPLWVVDGVVLEDVVNVSNDQLATGDVSTLQGSSVAGLNPDDIETFQVLKDAAATAMYGARAMNGVILITTKKGKRGPTVVNYTGNFTTYLKPTYAEYDIMNSYDQISVLAELERKGLIDFAMFKNMPSSGPYGKLAEGLVTWKDGRPLIDNTVEGRGKFLNKFIYANTDWFDLLFKNSLMTDHSLNMSGGGENSTFYFSTSYLRDNGWSIADNANRYTFNARGSTQINDKLQIGLIGNASIRDQRAPGTLNQVSDDVYGAVSRDFDINPFSYAMNTSRIVRAYDEHQNLEFNTMNYAPFNIIHELENNYVDLKMVDVKVQGDLQYKLPCNVVYDFIGSYRYMNSLNQHRIYDDSNFAEAYRAGTAYGVRGENSTIAGANRFLYRDPSNPTALPVSVMPYGGMYIKNTNTLKSFYFRNSLNWEYDFGKNYLRFFAAQELRYLDRITDDFRGYGIQYDRGGTPFIDPNSIKREVEGSQNYFGINPFYDRFIAVMSSANYSYDSKYQIALTGRMDGSNQLGSSKNARWLPTWNISGSWNIDQEKFMDDQSFFNTLTLRGTYGLTASMGAAKNSNLWLNSTSTKRFDRNTIEPSLTIQYLANNDLTWEKQYEANLGLESTFLSRRFNLVVDMYDRKGFDLIGGFYTSAIDGEYYKVANHANMKSQGIEVLFKAQAIRGNNFNWTIQLTNAFNKTRITRMINKPNIWSLVETIGGAKENYPQRGLFSIDFAKLDEMKGIPNYINDRGEVSSDIYLQSIVTDFLKYEGPVDPTYTGGLFNTFKYKDFSLGVLLTYSAGNKVRMTPRYKINYSDLNAYSYDFIERFMLPFETLAPSIPDMRSVNTTPAVTYNVYNYSTRRVADGSFVRMKQITLGYTLPKRIVQRAKLKNVSLHAVANNPFLIYTDKALNGQDPEFYGSGGVALPIPKQYTLSIKATL</sequence>
<dbReference type="NCBIfam" id="TIGR04057">
    <property type="entry name" value="SusC_RagA_signa"/>
    <property type="match status" value="1"/>
</dbReference>
<evidence type="ECO:0000256" key="4">
    <source>
        <dbReference type="ARBA" id="ARBA00022692"/>
    </source>
</evidence>
<dbReference type="PROSITE" id="PS52016">
    <property type="entry name" value="TONB_DEPENDENT_REC_3"/>
    <property type="match status" value="1"/>
</dbReference>
<name>U2HAU6_9SPHI</name>
<evidence type="ECO:0000313" key="9">
    <source>
        <dbReference type="EMBL" id="ERJ58871.1"/>
    </source>
</evidence>
<evidence type="ECO:0000256" key="1">
    <source>
        <dbReference type="ARBA" id="ARBA00004571"/>
    </source>
</evidence>
<dbReference type="InterPro" id="IPR012910">
    <property type="entry name" value="Plug_dom"/>
</dbReference>
<proteinExistence type="inferred from homology"/>
<dbReference type="NCBIfam" id="TIGR04056">
    <property type="entry name" value="OMP_RagA_SusC"/>
    <property type="match status" value="1"/>
</dbReference>
<comment type="similarity">
    <text evidence="7">Belongs to the TonB-dependent receptor family.</text>
</comment>
<dbReference type="InterPro" id="IPR023997">
    <property type="entry name" value="TonB-dep_OMP_SusC/RagA_CS"/>
</dbReference>
<dbReference type="InterPro" id="IPR023996">
    <property type="entry name" value="TonB-dep_OMP_SusC/RagA"/>
</dbReference>
<keyword evidence="10" id="KW-1185">Reference proteome</keyword>
<dbReference type="SUPFAM" id="SSF56935">
    <property type="entry name" value="Porins"/>
    <property type="match status" value="1"/>
</dbReference>
<keyword evidence="6 7" id="KW-0998">Cell outer membrane</keyword>
<dbReference type="Gene3D" id="2.170.130.10">
    <property type="entry name" value="TonB-dependent receptor, plug domain"/>
    <property type="match status" value="1"/>
</dbReference>
<dbReference type="InterPro" id="IPR036942">
    <property type="entry name" value="Beta-barrel_TonB_sf"/>
</dbReference>
<feature type="domain" description="TonB-dependent receptor plug" evidence="8">
    <location>
        <begin position="190"/>
        <end position="317"/>
    </location>
</feature>
<dbReference type="AlphaFoldDB" id="U2HAU6"/>
<accession>U2HAU6</accession>
<dbReference type="Pfam" id="PF13715">
    <property type="entry name" value="CarbopepD_reg_2"/>
    <property type="match status" value="1"/>
</dbReference>
<keyword evidence="2 7" id="KW-0813">Transport</keyword>
<dbReference type="PATRIC" id="fig|1346330.5.peg.2202"/>
<dbReference type="GO" id="GO:0009279">
    <property type="term" value="C:cell outer membrane"/>
    <property type="evidence" value="ECO:0007669"/>
    <property type="project" value="UniProtKB-SubCell"/>
</dbReference>